<dbReference type="HOGENOM" id="CLU_146964_0_0_1"/>
<proteinExistence type="predicted"/>
<evidence type="ECO:0000313" key="1">
    <source>
        <dbReference type="EnsemblPlants" id="ONIVA01G08860.1"/>
    </source>
</evidence>
<evidence type="ECO:0000313" key="2">
    <source>
        <dbReference type="Proteomes" id="UP000006591"/>
    </source>
</evidence>
<protein>
    <submittedName>
        <fullName evidence="1">Uncharacterized protein</fullName>
    </submittedName>
</protein>
<dbReference type="Proteomes" id="UP000006591">
    <property type="component" value="Chromosome 1"/>
</dbReference>
<dbReference type="eggNOG" id="ENOG502R3WH">
    <property type="taxonomic scope" value="Eukaryota"/>
</dbReference>
<dbReference type="OMA" id="DQDNEWK"/>
<organism evidence="1">
    <name type="scientific">Oryza nivara</name>
    <name type="common">Indian wild rice</name>
    <name type="synonym">Oryza sativa f. spontanea</name>
    <dbReference type="NCBI Taxonomy" id="4536"/>
    <lineage>
        <taxon>Eukaryota</taxon>
        <taxon>Viridiplantae</taxon>
        <taxon>Streptophyta</taxon>
        <taxon>Embryophyta</taxon>
        <taxon>Tracheophyta</taxon>
        <taxon>Spermatophyta</taxon>
        <taxon>Magnoliopsida</taxon>
        <taxon>Liliopsida</taxon>
        <taxon>Poales</taxon>
        <taxon>Poaceae</taxon>
        <taxon>BOP clade</taxon>
        <taxon>Oryzoideae</taxon>
        <taxon>Oryzeae</taxon>
        <taxon>Oryzinae</taxon>
        <taxon>Oryza</taxon>
    </lineage>
</organism>
<dbReference type="Gramene" id="ONIVA01G08860.1">
    <property type="protein sequence ID" value="ONIVA01G08860.1"/>
    <property type="gene ID" value="ONIVA01G08860"/>
</dbReference>
<name>A0A0E0FIA1_ORYNI</name>
<dbReference type="EnsemblPlants" id="ONIVA01G08860.1">
    <property type="protein sequence ID" value="ONIVA01G08860.1"/>
    <property type="gene ID" value="ONIVA01G08860"/>
</dbReference>
<sequence>MEKEEVEPAREKKWRPSSAAERAAGQAFLQAAVADALRYTKMTWQDMVEEYRRAGKLHKYDPGKEWQIRYARVARAHPPPASLLALLPEIQQYLKFLDDLEEEDDHDHKE</sequence>
<accession>A0A0E0FIA1</accession>
<keyword evidence="2" id="KW-1185">Reference proteome</keyword>
<reference evidence="1" key="2">
    <citation type="submission" date="2018-04" db="EMBL/GenBank/DDBJ databases">
        <title>OnivRS2 (Oryza nivara Reference Sequence Version 2).</title>
        <authorList>
            <person name="Zhang J."/>
            <person name="Kudrna D."/>
            <person name="Lee S."/>
            <person name="Talag J."/>
            <person name="Rajasekar S."/>
            <person name="Welchert J."/>
            <person name="Hsing Y.-I."/>
            <person name="Wing R.A."/>
        </authorList>
    </citation>
    <scope>NUCLEOTIDE SEQUENCE [LARGE SCALE GENOMIC DNA]</scope>
</reference>
<dbReference type="AlphaFoldDB" id="A0A0E0FIA1"/>
<reference evidence="1" key="1">
    <citation type="submission" date="2015-04" db="UniProtKB">
        <authorList>
            <consortium name="EnsemblPlants"/>
        </authorList>
    </citation>
    <scope>IDENTIFICATION</scope>
    <source>
        <strain evidence="1">SL10</strain>
    </source>
</reference>